<accession>A0A8X9A0X6</accession>
<evidence type="ECO:0000256" key="1">
    <source>
        <dbReference type="SAM" id="MobiDB-lite"/>
    </source>
</evidence>
<protein>
    <submittedName>
        <fullName evidence="2">Uncharacterized protein</fullName>
    </submittedName>
</protein>
<comment type="caution">
    <text evidence="2">The sequence shown here is derived from an EMBL/GenBank/DDBJ whole genome shotgun (WGS) entry which is preliminary data.</text>
</comment>
<sequence>MAKNREPVNPVEESESDSSKEGSSSGEESDTNLDPTPPQNKPQPQIPSAKPSLLLLPHPSSDDEDDSGSETESESDAPEVRPLTAKLVEETPKSNRKAKFKPVADTASKDAKKPKKSPAAEPETAEKKLNMFRRLWSEEDEIVVLEGMIEFQNKFNTISTSLPDGNPPAHSN</sequence>
<feature type="compositionally biased region" description="Acidic residues" evidence="1">
    <location>
        <begin position="62"/>
        <end position="77"/>
    </location>
</feature>
<evidence type="ECO:0000313" key="2">
    <source>
        <dbReference type="EMBL" id="KAG6424243.1"/>
    </source>
</evidence>
<feature type="region of interest" description="Disordered" evidence="1">
    <location>
        <begin position="1"/>
        <end position="126"/>
    </location>
</feature>
<dbReference type="Proteomes" id="UP000298416">
    <property type="component" value="Unassembled WGS sequence"/>
</dbReference>
<reference evidence="2" key="2">
    <citation type="submission" date="2020-08" db="EMBL/GenBank/DDBJ databases">
        <title>Plant Genome Project.</title>
        <authorList>
            <person name="Zhang R.-G."/>
        </authorList>
    </citation>
    <scope>NUCLEOTIDE SEQUENCE</scope>
    <source>
        <strain evidence="2">Huo1</strain>
        <tissue evidence="2">Leaf</tissue>
    </source>
</reference>
<gene>
    <name evidence="2" type="ORF">SASPL_114658</name>
</gene>
<organism evidence="2">
    <name type="scientific">Salvia splendens</name>
    <name type="common">Scarlet sage</name>
    <dbReference type="NCBI Taxonomy" id="180675"/>
    <lineage>
        <taxon>Eukaryota</taxon>
        <taxon>Viridiplantae</taxon>
        <taxon>Streptophyta</taxon>
        <taxon>Embryophyta</taxon>
        <taxon>Tracheophyta</taxon>
        <taxon>Spermatophyta</taxon>
        <taxon>Magnoliopsida</taxon>
        <taxon>eudicotyledons</taxon>
        <taxon>Gunneridae</taxon>
        <taxon>Pentapetalae</taxon>
        <taxon>asterids</taxon>
        <taxon>lamiids</taxon>
        <taxon>Lamiales</taxon>
        <taxon>Lamiaceae</taxon>
        <taxon>Nepetoideae</taxon>
        <taxon>Mentheae</taxon>
        <taxon>Salviinae</taxon>
        <taxon>Salvia</taxon>
        <taxon>Salvia subgen. Calosphace</taxon>
        <taxon>core Calosphace</taxon>
    </lineage>
</organism>
<evidence type="ECO:0000313" key="3">
    <source>
        <dbReference type="Proteomes" id="UP000298416"/>
    </source>
</evidence>
<dbReference type="EMBL" id="PNBA02000005">
    <property type="protein sequence ID" value="KAG6424243.1"/>
    <property type="molecule type" value="Genomic_DNA"/>
</dbReference>
<dbReference type="AlphaFoldDB" id="A0A8X9A0X6"/>
<keyword evidence="3" id="KW-1185">Reference proteome</keyword>
<proteinExistence type="predicted"/>
<name>A0A8X9A0X6_SALSN</name>
<reference evidence="2" key="1">
    <citation type="submission" date="2018-01" db="EMBL/GenBank/DDBJ databases">
        <authorList>
            <person name="Mao J.F."/>
        </authorList>
    </citation>
    <scope>NUCLEOTIDE SEQUENCE</scope>
    <source>
        <strain evidence="2">Huo1</strain>
        <tissue evidence="2">Leaf</tissue>
    </source>
</reference>
<feature type="compositionally biased region" description="Low complexity" evidence="1">
    <location>
        <begin position="47"/>
        <end position="59"/>
    </location>
</feature>
<feature type="compositionally biased region" description="Pro residues" evidence="1">
    <location>
        <begin position="35"/>
        <end position="45"/>
    </location>
</feature>